<keyword evidence="2" id="KW-1185">Reference proteome</keyword>
<sequence>MENEDLAIRSHAIAITILFSYSKRGWSRGGGIMGGPMLFNVGVGEALFGGVAKRSVGCTTH</sequence>
<protein>
    <submittedName>
        <fullName evidence="1">Uncharacterized protein</fullName>
    </submittedName>
</protein>
<dbReference type="Proteomes" id="UP001164929">
    <property type="component" value="Chromosome 14"/>
</dbReference>
<reference evidence="1" key="1">
    <citation type="journal article" date="2023" name="Mol. Ecol. Resour.">
        <title>Chromosome-level genome assembly of a triploid poplar Populus alba 'Berolinensis'.</title>
        <authorList>
            <person name="Chen S."/>
            <person name="Yu Y."/>
            <person name="Wang X."/>
            <person name="Wang S."/>
            <person name="Zhang T."/>
            <person name="Zhou Y."/>
            <person name="He R."/>
            <person name="Meng N."/>
            <person name="Wang Y."/>
            <person name="Liu W."/>
            <person name="Liu Z."/>
            <person name="Liu J."/>
            <person name="Guo Q."/>
            <person name="Huang H."/>
            <person name="Sederoff R.R."/>
            <person name="Wang G."/>
            <person name="Qu G."/>
            <person name="Chen S."/>
        </authorList>
    </citation>
    <scope>NUCLEOTIDE SEQUENCE</scope>
    <source>
        <strain evidence="1">SC-2020</strain>
    </source>
</reference>
<dbReference type="AlphaFoldDB" id="A0AAD6PXM2"/>
<comment type="caution">
    <text evidence="1">The sequence shown here is derived from an EMBL/GenBank/DDBJ whole genome shotgun (WGS) entry which is preliminary data.</text>
</comment>
<evidence type="ECO:0000313" key="1">
    <source>
        <dbReference type="EMBL" id="KAJ6971527.1"/>
    </source>
</evidence>
<accession>A0AAD6PXM2</accession>
<evidence type="ECO:0000313" key="2">
    <source>
        <dbReference type="Proteomes" id="UP001164929"/>
    </source>
</evidence>
<gene>
    <name evidence="1" type="ORF">NC653_032135</name>
</gene>
<organism evidence="1 2">
    <name type="scientific">Populus alba x Populus x berolinensis</name>
    <dbReference type="NCBI Taxonomy" id="444605"/>
    <lineage>
        <taxon>Eukaryota</taxon>
        <taxon>Viridiplantae</taxon>
        <taxon>Streptophyta</taxon>
        <taxon>Embryophyta</taxon>
        <taxon>Tracheophyta</taxon>
        <taxon>Spermatophyta</taxon>
        <taxon>Magnoliopsida</taxon>
        <taxon>eudicotyledons</taxon>
        <taxon>Gunneridae</taxon>
        <taxon>Pentapetalae</taxon>
        <taxon>rosids</taxon>
        <taxon>fabids</taxon>
        <taxon>Malpighiales</taxon>
        <taxon>Salicaceae</taxon>
        <taxon>Saliceae</taxon>
        <taxon>Populus</taxon>
    </lineage>
</organism>
<proteinExistence type="predicted"/>
<name>A0AAD6PXM2_9ROSI</name>
<dbReference type="EMBL" id="JAQIZT010000014">
    <property type="protein sequence ID" value="KAJ6971527.1"/>
    <property type="molecule type" value="Genomic_DNA"/>
</dbReference>